<dbReference type="Gene3D" id="1.10.3290.10">
    <property type="entry name" value="Fido-like domain"/>
    <property type="match status" value="2"/>
</dbReference>
<reference evidence="1" key="1">
    <citation type="submission" date="2020-07" db="EMBL/GenBank/DDBJ databases">
        <authorList>
            <person name="Nieuwenhuis M."/>
            <person name="Van De Peppel L.J.J."/>
        </authorList>
    </citation>
    <scope>NUCLEOTIDE SEQUENCE</scope>
    <source>
        <strain evidence="1">AP01</strain>
        <tissue evidence="1">Mycelium</tissue>
    </source>
</reference>
<dbReference type="InterPro" id="IPR036597">
    <property type="entry name" value="Fido-like_dom_sf"/>
</dbReference>
<proteinExistence type="predicted"/>
<evidence type="ECO:0000313" key="2">
    <source>
        <dbReference type="Proteomes" id="UP000775547"/>
    </source>
</evidence>
<comment type="caution">
    <text evidence="1">The sequence shown here is derived from an EMBL/GenBank/DDBJ whole genome shotgun (WGS) entry which is preliminary data.</text>
</comment>
<dbReference type="AlphaFoldDB" id="A0A9P7FZW2"/>
<reference evidence="1" key="2">
    <citation type="submission" date="2021-10" db="EMBL/GenBank/DDBJ databases">
        <title>Phylogenomics reveals ancestral predisposition of the termite-cultivated fungus Termitomyces towards a domesticated lifestyle.</title>
        <authorList>
            <person name="Auxier B."/>
            <person name="Grum-Grzhimaylo A."/>
            <person name="Cardenas M.E."/>
            <person name="Lodge J.D."/>
            <person name="Laessoe T."/>
            <person name="Pedersen O."/>
            <person name="Smith M.E."/>
            <person name="Kuyper T.W."/>
            <person name="Franco-Molano E.A."/>
            <person name="Baroni T.J."/>
            <person name="Aanen D.K."/>
        </authorList>
    </citation>
    <scope>NUCLEOTIDE SEQUENCE</scope>
    <source>
        <strain evidence="1">AP01</strain>
        <tissue evidence="1">Mycelium</tissue>
    </source>
</reference>
<accession>A0A9P7FZW2</accession>
<dbReference type="Proteomes" id="UP000775547">
    <property type="component" value="Unassembled WGS sequence"/>
</dbReference>
<name>A0A9P7FZW2_9AGAR</name>
<sequence>MLHSKAYDLVIPIIQNPSNLTAEAICDVHARLMDNARFASHGGYVPPGHTRTITAKTVYIEDKSGGVQFCAHFAVDTELDKICNETQDGNGHTTRLIASIPLLVHGYPPMSVPSSARDSYIDAINQAYSDNHEPMIQCIAEGIKETINKVSVD</sequence>
<gene>
    <name evidence="1" type="ORF">DXG03_000580</name>
</gene>
<dbReference type="SUPFAM" id="SSF140931">
    <property type="entry name" value="Fic-like"/>
    <property type="match status" value="1"/>
</dbReference>
<dbReference type="EMBL" id="JABCKV010001023">
    <property type="protein sequence ID" value="KAG5640204.1"/>
    <property type="molecule type" value="Genomic_DNA"/>
</dbReference>
<protein>
    <submittedName>
        <fullName evidence="1">Uncharacterized protein</fullName>
    </submittedName>
</protein>
<keyword evidence="2" id="KW-1185">Reference proteome</keyword>
<evidence type="ECO:0000313" key="1">
    <source>
        <dbReference type="EMBL" id="KAG5640204.1"/>
    </source>
</evidence>
<organism evidence="1 2">
    <name type="scientific">Asterophora parasitica</name>
    <dbReference type="NCBI Taxonomy" id="117018"/>
    <lineage>
        <taxon>Eukaryota</taxon>
        <taxon>Fungi</taxon>
        <taxon>Dikarya</taxon>
        <taxon>Basidiomycota</taxon>
        <taxon>Agaricomycotina</taxon>
        <taxon>Agaricomycetes</taxon>
        <taxon>Agaricomycetidae</taxon>
        <taxon>Agaricales</taxon>
        <taxon>Tricholomatineae</taxon>
        <taxon>Lyophyllaceae</taxon>
        <taxon>Asterophora</taxon>
    </lineage>
</organism>
<dbReference type="OrthoDB" id="439046at2759"/>